<sequence length="301" mass="32882">MADFNPPWANAGERREPTTDEQDNGFGCGPASLPLFNWQFWSIQSELNKIITAAGLTPSNADMTQVWQAIQIMIDASTGGGDPSSYLTMLQARARLPIFPEVLNATGHFGVISPGTGQVRVPSGVNFQHRGIYPVTTVQTDLATDLSKIYHLRWNPTDGFALKDLASLVYNPTAAAETDARFDTTYDDMLVARVVTNSSNVPTITNLINRDRIHDNYTDIAAPTSLIGANGANRTAVVTFNYARTPKTSVHFYSIDYAGEYPAGSGDQDQRITETLTRYQDSIVLMYDFSTSIGIKVLAVA</sequence>
<gene>
    <name evidence="2" type="ORF">RHEph06_gp036</name>
</gene>
<reference evidence="2 3" key="1">
    <citation type="journal article" date="2013" name="Appl. Environ. Microbiol.">
        <title>Narrow Host-Range Bacteriophages that Infect Rhizobium etli associate with Distinct Genomic Types.</title>
        <authorList>
            <person name="Santamaria R.I."/>
            <person name="Bustos P."/>
            <person name="Sepulveda-Robles O."/>
            <person name="Lozano L."/>
            <person name="Rodriguez C."/>
            <person name="Fernandez J.L."/>
            <person name="Juarez S."/>
            <person name="Kameyama L."/>
            <person name="Guarneros G."/>
            <person name="Davila G."/>
            <person name="Gonzalez V."/>
        </authorList>
    </citation>
    <scope>NUCLEOTIDE SEQUENCE [LARGE SCALE GENOMIC DNA]</scope>
</reference>
<dbReference type="OrthoDB" id="32149at10239"/>
<evidence type="ECO:0000256" key="1">
    <source>
        <dbReference type="SAM" id="MobiDB-lite"/>
    </source>
</evidence>
<protein>
    <submittedName>
        <fullName evidence="2">Uncharacterized protein</fullName>
    </submittedName>
</protein>
<proteinExistence type="predicted"/>
<dbReference type="GeneID" id="24598965"/>
<accession>L7TK22</accession>
<feature type="region of interest" description="Disordered" evidence="1">
    <location>
        <begin position="1"/>
        <end position="26"/>
    </location>
</feature>
<name>L7TK22_9CAUD</name>
<dbReference type="KEGG" id="vg:24598965"/>
<organism evidence="2 3">
    <name type="scientific">Rhizobium phage RHEph06</name>
    <dbReference type="NCBI Taxonomy" id="1220714"/>
    <lineage>
        <taxon>Viruses</taxon>
        <taxon>Duplodnaviria</taxon>
        <taxon>Heunggongvirae</taxon>
        <taxon>Uroviricota</taxon>
        <taxon>Caudoviricetes</taxon>
        <taxon>Kleczkowskavirus</taxon>
        <taxon>Kleczkowskavirus RHEph4</taxon>
    </lineage>
</organism>
<evidence type="ECO:0000313" key="3">
    <source>
        <dbReference type="Proteomes" id="UP000011148"/>
    </source>
</evidence>
<dbReference type="EMBL" id="JX483878">
    <property type="protein sequence ID" value="AGC35878.1"/>
    <property type="molecule type" value="Genomic_DNA"/>
</dbReference>
<evidence type="ECO:0000313" key="2">
    <source>
        <dbReference type="EMBL" id="AGC35878.1"/>
    </source>
</evidence>
<dbReference type="RefSeq" id="YP_009145895.1">
    <property type="nucleotide sequence ID" value="NC_027296.1"/>
</dbReference>
<dbReference type="Proteomes" id="UP000011148">
    <property type="component" value="Segment"/>
</dbReference>